<keyword evidence="1" id="KW-0472">Membrane</keyword>
<keyword evidence="1" id="KW-0812">Transmembrane</keyword>
<keyword evidence="1" id="KW-1133">Transmembrane helix</keyword>
<dbReference type="AlphaFoldDB" id="A0A915J7C3"/>
<dbReference type="WBParaSite" id="nRc.2.0.1.t21643-RA">
    <property type="protein sequence ID" value="nRc.2.0.1.t21643-RA"/>
    <property type="gene ID" value="nRc.2.0.1.g21643"/>
</dbReference>
<accession>A0A915J7C3</accession>
<evidence type="ECO:0000313" key="2">
    <source>
        <dbReference type="Proteomes" id="UP000887565"/>
    </source>
</evidence>
<evidence type="ECO:0000313" key="3">
    <source>
        <dbReference type="WBParaSite" id="nRc.2.0.1.t21643-RA"/>
    </source>
</evidence>
<reference evidence="3" key="1">
    <citation type="submission" date="2022-11" db="UniProtKB">
        <authorList>
            <consortium name="WormBaseParasite"/>
        </authorList>
    </citation>
    <scope>IDENTIFICATION</scope>
</reference>
<dbReference type="Proteomes" id="UP000887565">
    <property type="component" value="Unplaced"/>
</dbReference>
<sequence>DGGPRSEPQTWNPATWSRRRRVICVISGSGAILFLMSVIFTLVISSLFLRQEVIRTPTLFTTTTEPVFTGSFVSLPKNLSKWCQDLTKDPCAYHKKKFVTDCQKMTCSTVTIKAKFQGSIQLNRDIVLRHDGMVSARLEFRHIFDDEYGQVVTPPQGGLCLLPERKNENDETSFGRCRNQQCDPTPDSYIRQYLKFSPVDGKMVDAGALTKAECFAAGPDILTSCEIFCHLLNFILLRPICTCLFRRNGTEFNRRNVTEQNGNFGSIPFEEKPVHQTRKVQCSFNFNELTALENIKMFEKDQKHLNKAFMSILSEKAT</sequence>
<protein>
    <submittedName>
        <fullName evidence="3">Uncharacterized protein</fullName>
    </submittedName>
</protein>
<keyword evidence="2" id="KW-1185">Reference proteome</keyword>
<feature type="transmembrane region" description="Helical" evidence="1">
    <location>
        <begin position="22"/>
        <end position="49"/>
    </location>
</feature>
<organism evidence="2 3">
    <name type="scientific">Romanomermis culicivorax</name>
    <name type="common">Nematode worm</name>
    <dbReference type="NCBI Taxonomy" id="13658"/>
    <lineage>
        <taxon>Eukaryota</taxon>
        <taxon>Metazoa</taxon>
        <taxon>Ecdysozoa</taxon>
        <taxon>Nematoda</taxon>
        <taxon>Enoplea</taxon>
        <taxon>Dorylaimia</taxon>
        <taxon>Mermithida</taxon>
        <taxon>Mermithoidea</taxon>
        <taxon>Mermithidae</taxon>
        <taxon>Romanomermis</taxon>
    </lineage>
</organism>
<proteinExistence type="predicted"/>
<name>A0A915J7C3_ROMCU</name>
<evidence type="ECO:0000256" key="1">
    <source>
        <dbReference type="SAM" id="Phobius"/>
    </source>
</evidence>